<comment type="caution">
    <text evidence="3">The sequence shown here is derived from an EMBL/GenBank/DDBJ whole genome shotgun (WGS) entry which is preliminary data.</text>
</comment>
<sequence>MSMSGEQAVGANTSGSRHPGTHGHGVHHGRALLRRWVLVGVATAGFGVAALTVAVAIGAAAGVSATLLGLVVAIIPLGIVVPTFMWLDRFESEPTRYLVLAFLWGALIAVLIAMGLNTAGQLVLWGTIPADESLALTAVFVAPVVEEAAKGLLVLLVWRFAKREFDGITDGMVYAGVTAAGFAFTENIQYLALAWAEHGQDGLTATFVGRCLLSPFAHPMFTICIGIGIGIAATSRRGVVRVLAPLLGFVIAVLAHATWNLAAVSGGEGLIAVYLLVQVPLFLAFLGFVVWVRRREGRLIGQFLHPYADAGWFSPAEVSMLSSMPRRREARQWARTNGGRAGLRAMADFQDAASELALLRRRMHHSAADARAVTEERELLDAVVEHRHDFAGQVP</sequence>
<dbReference type="InterPro" id="IPR026898">
    <property type="entry name" value="PrsW"/>
</dbReference>
<protein>
    <submittedName>
        <fullName evidence="3">Membrane protein</fullName>
    </submittedName>
</protein>
<evidence type="ECO:0000313" key="3">
    <source>
        <dbReference type="EMBL" id="KGN40813.1"/>
    </source>
</evidence>
<dbReference type="PANTHER" id="PTHR36844:SF1">
    <property type="entry name" value="PROTEASE PRSW"/>
    <property type="match status" value="1"/>
</dbReference>
<keyword evidence="4" id="KW-1185">Reference proteome</keyword>
<dbReference type="PANTHER" id="PTHR36844">
    <property type="entry name" value="PROTEASE PRSW"/>
    <property type="match status" value="1"/>
</dbReference>
<keyword evidence="2" id="KW-1133">Transmembrane helix</keyword>
<dbReference type="STRING" id="1385519.N801_10915"/>
<dbReference type="Proteomes" id="UP000030013">
    <property type="component" value="Unassembled WGS sequence"/>
</dbReference>
<evidence type="ECO:0000313" key="4">
    <source>
        <dbReference type="Proteomes" id="UP000030013"/>
    </source>
</evidence>
<evidence type="ECO:0000256" key="2">
    <source>
        <dbReference type="SAM" id="Phobius"/>
    </source>
</evidence>
<accession>A0A0A0JUI3</accession>
<feature type="transmembrane region" description="Helical" evidence="2">
    <location>
        <begin position="271"/>
        <end position="292"/>
    </location>
</feature>
<feature type="transmembrane region" description="Helical" evidence="2">
    <location>
        <begin position="97"/>
        <end position="116"/>
    </location>
</feature>
<reference evidence="3 4" key="1">
    <citation type="submission" date="2013-08" db="EMBL/GenBank/DDBJ databases">
        <title>The genome sequence of Knoellia aerolata.</title>
        <authorList>
            <person name="Zhu W."/>
            <person name="Wang G."/>
        </authorList>
    </citation>
    <scope>NUCLEOTIDE SEQUENCE [LARGE SCALE GENOMIC DNA]</scope>
    <source>
        <strain evidence="3 4">DSM 18566</strain>
    </source>
</reference>
<feature type="region of interest" description="Disordered" evidence="1">
    <location>
        <begin position="1"/>
        <end position="26"/>
    </location>
</feature>
<dbReference type="eggNOG" id="COG2339">
    <property type="taxonomic scope" value="Bacteria"/>
</dbReference>
<evidence type="ECO:0000256" key="1">
    <source>
        <dbReference type="SAM" id="MobiDB-lite"/>
    </source>
</evidence>
<keyword evidence="2" id="KW-0812">Transmembrane</keyword>
<feature type="transmembrane region" description="Helical" evidence="2">
    <location>
        <begin position="173"/>
        <end position="196"/>
    </location>
</feature>
<keyword evidence="2" id="KW-0472">Membrane</keyword>
<feature type="compositionally biased region" description="Polar residues" evidence="1">
    <location>
        <begin position="1"/>
        <end position="16"/>
    </location>
</feature>
<feature type="transmembrane region" description="Helical" evidence="2">
    <location>
        <begin position="216"/>
        <end position="235"/>
    </location>
</feature>
<dbReference type="GO" id="GO:0008233">
    <property type="term" value="F:peptidase activity"/>
    <property type="evidence" value="ECO:0007669"/>
    <property type="project" value="InterPro"/>
</dbReference>
<organism evidence="3 4">
    <name type="scientific">Knoellia aerolata DSM 18566</name>
    <dbReference type="NCBI Taxonomy" id="1385519"/>
    <lineage>
        <taxon>Bacteria</taxon>
        <taxon>Bacillati</taxon>
        <taxon>Actinomycetota</taxon>
        <taxon>Actinomycetes</taxon>
        <taxon>Micrococcales</taxon>
        <taxon>Intrasporangiaceae</taxon>
        <taxon>Knoellia</taxon>
    </lineage>
</organism>
<name>A0A0A0JUI3_9MICO</name>
<feature type="transmembrane region" description="Helical" evidence="2">
    <location>
        <begin position="36"/>
        <end position="61"/>
    </location>
</feature>
<feature type="transmembrane region" description="Helical" evidence="2">
    <location>
        <begin position="136"/>
        <end position="161"/>
    </location>
</feature>
<proteinExistence type="predicted"/>
<dbReference type="Pfam" id="PF13367">
    <property type="entry name" value="PrsW-protease"/>
    <property type="match status" value="1"/>
</dbReference>
<feature type="transmembrane region" description="Helical" evidence="2">
    <location>
        <begin position="67"/>
        <end position="85"/>
    </location>
</feature>
<dbReference type="EMBL" id="AVPL01000030">
    <property type="protein sequence ID" value="KGN40813.1"/>
    <property type="molecule type" value="Genomic_DNA"/>
</dbReference>
<dbReference type="AlphaFoldDB" id="A0A0A0JUI3"/>
<gene>
    <name evidence="3" type="ORF">N801_10915</name>
</gene>
<feature type="transmembrane region" description="Helical" evidence="2">
    <location>
        <begin position="242"/>
        <end position="259"/>
    </location>
</feature>